<dbReference type="Proteomes" id="UP000034646">
    <property type="component" value="Unassembled WGS sequence"/>
</dbReference>
<feature type="transmembrane region" description="Helical" evidence="7">
    <location>
        <begin position="208"/>
        <end position="227"/>
    </location>
</feature>
<keyword evidence="7" id="KW-0812">Transmembrane</keyword>
<evidence type="ECO:0000256" key="2">
    <source>
        <dbReference type="ARBA" id="ARBA00012028"/>
    </source>
</evidence>
<proteinExistence type="inferred from homology"/>
<dbReference type="Pfam" id="PF00300">
    <property type="entry name" value="His_Phos_1"/>
    <property type="match status" value="1"/>
</dbReference>
<feature type="binding site" evidence="6">
    <location>
        <begin position="24"/>
        <end position="31"/>
    </location>
    <ligand>
        <name>substrate</name>
    </ligand>
</feature>
<gene>
    <name evidence="8" type="ORF">UV76_C0007G0038</name>
</gene>
<dbReference type="Gene3D" id="3.40.50.1240">
    <property type="entry name" value="Phosphoglycerate mutase-like"/>
    <property type="match status" value="1"/>
</dbReference>
<feature type="active site" description="Tele-phosphohistidine intermediate" evidence="5">
    <location>
        <position position="25"/>
    </location>
</feature>
<keyword evidence="4" id="KW-0413">Isomerase</keyword>
<keyword evidence="3" id="KW-0324">Glycolysis</keyword>
<dbReference type="PANTHER" id="PTHR11931">
    <property type="entry name" value="PHOSPHOGLYCERATE MUTASE"/>
    <property type="match status" value="1"/>
</dbReference>
<dbReference type="InterPro" id="IPR029033">
    <property type="entry name" value="His_PPase_superfam"/>
</dbReference>
<feature type="binding site" evidence="6">
    <location>
        <position position="77"/>
    </location>
    <ligand>
        <name>substrate</name>
    </ligand>
</feature>
<dbReference type="GO" id="GO:0006096">
    <property type="term" value="P:glycolytic process"/>
    <property type="evidence" value="ECO:0007669"/>
    <property type="project" value="UniProtKB-KW"/>
</dbReference>
<name>A0A0G1DT71_9BACT</name>
<dbReference type="SUPFAM" id="SSF53254">
    <property type="entry name" value="Phosphoglycerate mutase-like"/>
    <property type="match status" value="1"/>
</dbReference>
<dbReference type="CDD" id="cd07067">
    <property type="entry name" value="HP_PGM_like"/>
    <property type="match status" value="1"/>
</dbReference>
<accession>A0A0G1DT71</accession>
<keyword evidence="7" id="KW-0472">Membrane</keyword>
<comment type="caution">
    <text evidence="8">The sequence shown here is derived from an EMBL/GenBank/DDBJ whole genome shotgun (WGS) entry which is preliminary data.</text>
</comment>
<evidence type="ECO:0000256" key="6">
    <source>
        <dbReference type="PIRSR" id="PIRSR613078-2"/>
    </source>
</evidence>
<dbReference type="GO" id="GO:0004619">
    <property type="term" value="F:phosphoglycerate mutase activity"/>
    <property type="evidence" value="ECO:0007669"/>
    <property type="project" value="UniProtKB-EC"/>
</dbReference>
<evidence type="ECO:0000313" key="9">
    <source>
        <dbReference type="Proteomes" id="UP000034646"/>
    </source>
</evidence>
<evidence type="ECO:0000256" key="3">
    <source>
        <dbReference type="ARBA" id="ARBA00023152"/>
    </source>
</evidence>
<dbReference type="AlphaFoldDB" id="A0A0G1DT71"/>
<sequence>MIDSLKKKIKNKTNAQNLSFWFVRHGESEGNALGDTCPVMHDTPLTERGRQEAKEIISYLRKENIKVTHIYTAPKGRSYQTAEIIASALGLPVNIKNGLDERNWGIWKNLRWEEASARLDEMPLKDRYAFIPEGGESWQQMEQRLFAVLEEIADESIAGENILIITHRGCLRAVMPKLAKEGLEKHKEFSVATGALSKFSFEKDKFDFVGFIPKALAVVFAFFSNILR</sequence>
<keyword evidence="7" id="KW-1133">Transmembrane helix</keyword>
<evidence type="ECO:0000313" key="8">
    <source>
        <dbReference type="EMBL" id="KKT00830.1"/>
    </source>
</evidence>
<evidence type="ECO:0000256" key="1">
    <source>
        <dbReference type="ARBA" id="ARBA00006717"/>
    </source>
</evidence>
<protein>
    <recommendedName>
        <fullName evidence="2">phosphoglycerate mutase (2,3-diphosphoglycerate-dependent)</fullName>
        <ecNumber evidence="2">5.4.2.11</ecNumber>
    </recommendedName>
</protein>
<dbReference type="EMBL" id="LCFS01000007">
    <property type="protein sequence ID" value="KKT00830.1"/>
    <property type="molecule type" value="Genomic_DNA"/>
</dbReference>
<feature type="active site" description="Proton donor/acceptor" evidence="5">
    <location>
        <position position="101"/>
    </location>
</feature>
<organism evidence="8 9">
    <name type="scientific">Candidatus Nomurabacteria bacterium GW2011_GWA2_43_15</name>
    <dbReference type="NCBI Taxonomy" id="1618738"/>
    <lineage>
        <taxon>Bacteria</taxon>
        <taxon>Candidatus Nomuraibacteriota</taxon>
    </lineage>
</organism>
<evidence type="ECO:0000256" key="4">
    <source>
        <dbReference type="ARBA" id="ARBA00023235"/>
    </source>
</evidence>
<reference evidence="8 9" key="1">
    <citation type="journal article" date="2015" name="Nature">
        <title>rRNA introns, odd ribosomes, and small enigmatic genomes across a large radiation of phyla.</title>
        <authorList>
            <person name="Brown C.T."/>
            <person name="Hug L.A."/>
            <person name="Thomas B.C."/>
            <person name="Sharon I."/>
            <person name="Castelle C.J."/>
            <person name="Singh A."/>
            <person name="Wilkins M.J."/>
            <person name="Williams K.H."/>
            <person name="Banfield J.F."/>
        </authorList>
    </citation>
    <scope>NUCLEOTIDE SEQUENCE [LARGE SCALE GENOMIC DNA]</scope>
</reference>
<dbReference type="SMART" id="SM00855">
    <property type="entry name" value="PGAM"/>
    <property type="match status" value="1"/>
</dbReference>
<dbReference type="InterPro" id="IPR013078">
    <property type="entry name" value="His_Pase_superF_clade-1"/>
</dbReference>
<evidence type="ECO:0000256" key="5">
    <source>
        <dbReference type="PIRSR" id="PIRSR613078-1"/>
    </source>
</evidence>
<dbReference type="EC" id="5.4.2.11" evidence="2"/>
<comment type="similarity">
    <text evidence="1">Belongs to the phosphoglycerate mutase family. BPG-dependent PGAM subfamily.</text>
</comment>
<dbReference type="STRING" id="1618738.UV76_C0007G0038"/>
<dbReference type="InterPro" id="IPR005952">
    <property type="entry name" value="Phosphogly_mut1"/>
</dbReference>
<evidence type="ECO:0000256" key="7">
    <source>
        <dbReference type="SAM" id="Phobius"/>
    </source>
</evidence>